<dbReference type="Gene3D" id="1.10.287.110">
    <property type="entry name" value="DnaJ domain"/>
    <property type="match status" value="1"/>
</dbReference>
<sequence length="446" mass="51559">MPAPGFSSSKSEKKADSNNAPNNPRRDPYEVLGVARNATDQEIKSAYRKLALRYHPDKNANDAAAADVFKEVTFAYSILSDPNKRHQYDTSGFEAIEAEGQELELDLSSLSTVNTMFAALFRQMRSATILASHHSSFAQLLKKVSMTKFHNLFRMLVNLVFQLRQLFLQLFWRRHLMVQLLFFRFRWGSQFLERSDSVEKQCAHFYSVEITEREAHAGVVCRVCSSEKSKFKLLYFEQEENGGLSLVLQEDSTKTGKGASAGMFFLRFPVYRFDPSHSISVAKDPDSAFFKKLDGFQACEVNELKPGIHVFAVYGDNFFKSVNYTIEVMSAENFSVETRELQDVEAKILTKRAEISKFEMEYREVLARFREMTDRYAQEMKGIDELLKERNAIHALYTTNLPSKRTTFKGSRCEEECPTKEKKPRDRSRKKKWFKIHLKVDRRKAC</sequence>
<reference evidence="6 7" key="1">
    <citation type="submission" date="2020-08" db="EMBL/GenBank/DDBJ databases">
        <title>Plant Genome Project.</title>
        <authorList>
            <person name="Zhang R.-G."/>
        </authorList>
    </citation>
    <scope>NUCLEOTIDE SEQUENCE [LARGE SCALE GENOMIC DNA]</scope>
    <source>
        <tissue evidence="6">Rhizome</tissue>
    </source>
</reference>
<dbReference type="PANTHER" id="PTHR44272:SF2">
    <property type="entry name" value="CHAPERONE PROTEIN DNAJ 16"/>
    <property type="match status" value="1"/>
</dbReference>
<dbReference type="EMBL" id="JACMSC010000011">
    <property type="protein sequence ID" value="KAG6502347.1"/>
    <property type="molecule type" value="Genomic_DNA"/>
</dbReference>
<evidence type="ECO:0000313" key="6">
    <source>
        <dbReference type="EMBL" id="KAG6502347.1"/>
    </source>
</evidence>
<dbReference type="AlphaFoldDB" id="A0A8J5L232"/>
<dbReference type="InterPro" id="IPR018253">
    <property type="entry name" value="DnaJ_domain_CS"/>
</dbReference>
<feature type="domain" description="J" evidence="5">
    <location>
        <begin position="27"/>
        <end position="92"/>
    </location>
</feature>
<dbReference type="PANTHER" id="PTHR44272">
    <property type="entry name" value="DNAJ DOMAIN (PROKARYOTIC HEAT SHOCK PROTEIN)"/>
    <property type="match status" value="1"/>
</dbReference>
<dbReference type="SUPFAM" id="SSF46565">
    <property type="entry name" value="Chaperone J-domain"/>
    <property type="match status" value="1"/>
</dbReference>
<evidence type="ECO:0000256" key="4">
    <source>
        <dbReference type="SAM" id="MobiDB-lite"/>
    </source>
</evidence>
<dbReference type="Pfam" id="PF00226">
    <property type="entry name" value="DnaJ"/>
    <property type="match status" value="1"/>
</dbReference>
<organism evidence="6 7">
    <name type="scientific">Zingiber officinale</name>
    <name type="common">Ginger</name>
    <name type="synonym">Amomum zingiber</name>
    <dbReference type="NCBI Taxonomy" id="94328"/>
    <lineage>
        <taxon>Eukaryota</taxon>
        <taxon>Viridiplantae</taxon>
        <taxon>Streptophyta</taxon>
        <taxon>Embryophyta</taxon>
        <taxon>Tracheophyta</taxon>
        <taxon>Spermatophyta</taxon>
        <taxon>Magnoliopsida</taxon>
        <taxon>Liliopsida</taxon>
        <taxon>Zingiberales</taxon>
        <taxon>Zingiberaceae</taxon>
        <taxon>Zingiber</taxon>
    </lineage>
</organism>
<comment type="subcellular location">
    <subcellularLocation>
        <location evidence="1">Membrane</location>
    </subcellularLocation>
</comment>
<dbReference type="GO" id="GO:0016020">
    <property type="term" value="C:membrane"/>
    <property type="evidence" value="ECO:0007669"/>
    <property type="project" value="UniProtKB-SubCell"/>
</dbReference>
<evidence type="ECO:0000256" key="3">
    <source>
        <dbReference type="ARBA" id="ARBA00023136"/>
    </source>
</evidence>
<dbReference type="CDD" id="cd06257">
    <property type="entry name" value="DnaJ"/>
    <property type="match status" value="1"/>
</dbReference>
<dbReference type="PRINTS" id="PR00625">
    <property type="entry name" value="JDOMAIN"/>
</dbReference>
<comment type="caution">
    <text evidence="6">The sequence shown here is derived from an EMBL/GenBank/DDBJ whole genome shotgun (WGS) entry which is preliminary data.</text>
</comment>
<dbReference type="InterPro" id="IPR052812">
    <property type="entry name" value="Plant_DnaJ_domain"/>
</dbReference>
<keyword evidence="7" id="KW-1185">Reference proteome</keyword>
<dbReference type="GO" id="GO:0005783">
    <property type="term" value="C:endoplasmic reticulum"/>
    <property type="evidence" value="ECO:0007669"/>
    <property type="project" value="UniProtKB-ARBA"/>
</dbReference>
<evidence type="ECO:0000256" key="2">
    <source>
        <dbReference type="ARBA" id="ARBA00023054"/>
    </source>
</evidence>
<dbReference type="FunFam" id="1.10.287.110:FF:000097">
    <property type="entry name" value="Chaperone protein dnaJ 16"/>
    <property type="match status" value="1"/>
</dbReference>
<evidence type="ECO:0000313" key="7">
    <source>
        <dbReference type="Proteomes" id="UP000734854"/>
    </source>
</evidence>
<dbReference type="InterPro" id="IPR001623">
    <property type="entry name" value="DnaJ_domain"/>
</dbReference>
<evidence type="ECO:0000259" key="5">
    <source>
        <dbReference type="PROSITE" id="PS50076"/>
    </source>
</evidence>
<dbReference type="SMART" id="SM00271">
    <property type="entry name" value="DnaJ"/>
    <property type="match status" value="1"/>
</dbReference>
<keyword evidence="3" id="KW-0472">Membrane</keyword>
<dbReference type="PROSITE" id="PS00636">
    <property type="entry name" value="DNAJ_1"/>
    <property type="match status" value="1"/>
</dbReference>
<keyword evidence="2" id="KW-0175">Coiled coil</keyword>
<protein>
    <recommendedName>
        <fullName evidence="5">J domain-containing protein</fullName>
    </recommendedName>
</protein>
<dbReference type="PROSITE" id="PS50076">
    <property type="entry name" value="DNAJ_2"/>
    <property type="match status" value="1"/>
</dbReference>
<accession>A0A8J5L232</accession>
<feature type="region of interest" description="Disordered" evidence="4">
    <location>
        <begin position="1"/>
        <end position="28"/>
    </location>
</feature>
<evidence type="ECO:0000256" key="1">
    <source>
        <dbReference type="ARBA" id="ARBA00004370"/>
    </source>
</evidence>
<dbReference type="InterPro" id="IPR036869">
    <property type="entry name" value="J_dom_sf"/>
</dbReference>
<proteinExistence type="predicted"/>
<dbReference type="Proteomes" id="UP000734854">
    <property type="component" value="Unassembled WGS sequence"/>
</dbReference>
<gene>
    <name evidence="6" type="ORF">ZIOFF_042239</name>
</gene>
<name>A0A8J5L232_ZINOF</name>